<dbReference type="OMA" id="EPYTIAF"/>
<evidence type="ECO:0008006" key="3">
    <source>
        <dbReference type="Google" id="ProtNLM"/>
    </source>
</evidence>
<evidence type="ECO:0000313" key="2">
    <source>
        <dbReference type="Proteomes" id="UP000007110"/>
    </source>
</evidence>
<dbReference type="PANTHER" id="PTHR48312">
    <property type="match status" value="1"/>
</dbReference>
<dbReference type="AlphaFoldDB" id="A0A7M7HIP2"/>
<sequence>MQDMADTKPFRVIMWCVPRSASSVLTKCFSFIENTQVWFEPYTMAFFQDFQFKQRTGSYLPNSADDFDSKDFMRQKRLHAQGTSLEHLFNLPSVDETLILRDSVRRQLSSIPAGESVFVKDMAYGVTDFLDLLPTKDSGFQHIFLIRNPKKVFPAWRRLILAQLTSDQPPAGQAPTFDDETTFDMTSDVPYMMPGYSYKCQYDLWRYVKENINPNPIVIDADDILSDPLTMLSKFTDATKMPFNGSASLSWDARADVVSKWRCFIPLANARPDDFIYRTHSKSIFSSCFERRVNPKQPGRELSSDVIKCIEATMPYYMEMAQYKLT</sequence>
<dbReference type="InterPro" id="IPR027417">
    <property type="entry name" value="P-loop_NTPase"/>
</dbReference>
<name>A0A7M7HIP2_STRPU</name>
<dbReference type="Proteomes" id="UP000007110">
    <property type="component" value="Unassembled WGS sequence"/>
</dbReference>
<dbReference type="Gene3D" id="3.40.50.300">
    <property type="entry name" value="P-loop containing nucleotide triphosphate hydrolases"/>
    <property type="match status" value="1"/>
</dbReference>
<reference evidence="2" key="1">
    <citation type="submission" date="2015-02" db="EMBL/GenBank/DDBJ databases">
        <title>Genome sequencing for Strongylocentrotus purpuratus.</title>
        <authorList>
            <person name="Murali S."/>
            <person name="Liu Y."/>
            <person name="Vee V."/>
            <person name="English A."/>
            <person name="Wang M."/>
            <person name="Skinner E."/>
            <person name="Han Y."/>
            <person name="Muzny D.M."/>
            <person name="Worley K.C."/>
            <person name="Gibbs R.A."/>
        </authorList>
    </citation>
    <scope>NUCLEOTIDE SEQUENCE</scope>
</reference>
<dbReference type="GeneID" id="105445821"/>
<dbReference type="SUPFAM" id="SSF52540">
    <property type="entry name" value="P-loop containing nucleoside triphosphate hydrolases"/>
    <property type="match status" value="1"/>
</dbReference>
<dbReference type="PANTHER" id="PTHR48312:SF1">
    <property type="entry name" value="SULFOTRANSFERASE"/>
    <property type="match status" value="1"/>
</dbReference>
<dbReference type="RefSeq" id="XP_011680170.2">
    <property type="nucleotide sequence ID" value="XM_011681868.2"/>
</dbReference>
<keyword evidence="2" id="KW-1185">Reference proteome</keyword>
<accession>A0A7M7HIP2</accession>
<dbReference type="EnsemblMetazoa" id="XM_011681868">
    <property type="protein sequence ID" value="XP_011680170"/>
    <property type="gene ID" value="LOC105445821"/>
</dbReference>
<dbReference type="OrthoDB" id="10301373at2759"/>
<dbReference type="InParanoid" id="A0A7M7HIP2"/>
<evidence type="ECO:0000313" key="1">
    <source>
        <dbReference type="EnsemblMetazoa" id="XP_011680170"/>
    </source>
</evidence>
<reference evidence="1" key="2">
    <citation type="submission" date="2021-01" db="UniProtKB">
        <authorList>
            <consortium name="EnsemblMetazoa"/>
        </authorList>
    </citation>
    <scope>IDENTIFICATION</scope>
</reference>
<dbReference type="KEGG" id="spu:105445821"/>
<organism evidence="1 2">
    <name type="scientific">Strongylocentrotus purpuratus</name>
    <name type="common">Purple sea urchin</name>
    <dbReference type="NCBI Taxonomy" id="7668"/>
    <lineage>
        <taxon>Eukaryota</taxon>
        <taxon>Metazoa</taxon>
        <taxon>Echinodermata</taxon>
        <taxon>Eleutherozoa</taxon>
        <taxon>Echinozoa</taxon>
        <taxon>Echinoidea</taxon>
        <taxon>Euechinoidea</taxon>
        <taxon>Echinacea</taxon>
        <taxon>Camarodonta</taxon>
        <taxon>Echinidea</taxon>
        <taxon>Strongylocentrotidae</taxon>
        <taxon>Strongylocentrotus</taxon>
    </lineage>
</organism>
<protein>
    <recommendedName>
        <fullName evidence="3">Sulfotransferase family protein</fullName>
    </recommendedName>
</protein>
<proteinExistence type="predicted"/>